<feature type="compositionally biased region" description="Polar residues" evidence="1">
    <location>
        <begin position="480"/>
        <end position="498"/>
    </location>
</feature>
<protein>
    <submittedName>
        <fullName evidence="2">Uncharacterized protein</fullName>
    </submittedName>
</protein>
<comment type="caution">
    <text evidence="2">The sequence shown here is derived from an EMBL/GenBank/DDBJ whole genome shotgun (WGS) entry which is preliminary data.</text>
</comment>
<feature type="compositionally biased region" description="Low complexity" evidence="1">
    <location>
        <begin position="297"/>
        <end position="312"/>
    </location>
</feature>
<accession>A0A8E0RWJ1</accession>
<dbReference type="Proteomes" id="UP000728185">
    <property type="component" value="Unassembled WGS sequence"/>
</dbReference>
<proteinExistence type="predicted"/>
<feature type="region of interest" description="Disordered" evidence="1">
    <location>
        <begin position="472"/>
        <end position="498"/>
    </location>
</feature>
<keyword evidence="3" id="KW-1185">Reference proteome</keyword>
<dbReference type="OrthoDB" id="9943255at2759"/>
<feature type="region of interest" description="Disordered" evidence="1">
    <location>
        <begin position="297"/>
        <end position="340"/>
    </location>
</feature>
<evidence type="ECO:0000256" key="1">
    <source>
        <dbReference type="SAM" id="MobiDB-lite"/>
    </source>
</evidence>
<reference evidence="2" key="1">
    <citation type="submission" date="2019-05" db="EMBL/GenBank/DDBJ databases">
        <title>Annotation for the trematode Fasciolopsis buski.</title>
        <authorList>
            <person name="Choi Y.-J."/>
        </authorList>
    </citation>
    <scope>NUCLEOTIDE SEQUENCE</scope>
    <source>
        <strain evidence="2">HT</strain>
        <tissue evidence="2">Whole worm</tissue>
    </source>
</reference>
<dbReference type="EMBL" id="LUCM01003556">
    <property type="protein sequence ID" value="KAA0195636.1"/>
    <property type="molecule type" value="Genomic_DNA"/>
</dbReference>
<dbReference type="AlphaFoldDB" id="A0A8E0RWJ1"/>
<organism evidence="2 3">
    <name type="scientific">Fasciolopsis buskii</name>
    <dbReference type="NCBI Taxonomy" id="27845"/>
    <lineage>
        <taxon>Eukaryota</taxon>
        <taxon>Metazoa</taxon>
        <taxon>Spiralia</taxon>
        <taxon>Lophotrochozoa</taxon>
        <taxon>Platyhelminthes</taxon>
        <taxon>Trematoda</taxon>
        <taxon>Digenea</taxon>
        <taxon>Plagiorchiida</taxon>
        <taxon>Echinostomata</taxon>
        <taxon>Echinostomatoidea</taxon>
        <taxon>Fasciolidae</taxon>
        <taxon>Fasciolopsis</taxon>
    </lineage>
</organism>
<name>A0A8E0RWJ1_9TREM</name>
<gene>
    <name evidence="2" type="ORF">FBUS_07477</name>
</gene>
<evidence type="ECO:0000313" key="3">
    <source>
        <dbReference type="Proteomes" id="UP000728185"/>
    </source>
</evidence>
<sequence>MANEEVATMLRVQQYVNAIGNPGKFSQSSWAEDPNAFDSALLVQTSELSSHPSPVHKSGNKETTLLSQSSLDNGLDSTGLPTDECWLYRCPKRSTATLKEVEPIQNWLRATFDAPDSIFYSSRRNLLTRLEIILASGGPIDAYRFGGSVPSLNQIPSGRIFDSIQSAKIPPPYPSVMNPSRRMVSAGSSDSLSATNQSFTAGTYGKLVKTKHSSPLRSNIGRCAQRPDSMTNLSTGTQNLSQSLSGNMGGLFFSSPKTGSLDELEPTASRTNIQEIARIQEDNLKADVAAMAAAAAASGRHGSHHSLASLGRRSPDGSYSRLPSAPESPHSSNPQIAGPNTIHSAVSHAHRPTIDLSSTTFANYMIPEAVKNPSANTAISSNPHSVLSHVPRLLQSTAMENRSVQSSGMNPNGCGVRQAYSVLPQKPTIPTNYYQPKSDMTNSGVSPTQNTCVPLPSISSEARNQFGFRSVRRIPGPQYGTRSVTYLSSRGSSTEDPG</sequence>
<evidence type="ECO:0000313" key="2">
    <source>
        <dbReference type="EMBL" id="KAA0195636.1"/>
    </source>
</evidence>